<sequence length="443" mass="49184">MLTEKGNLSINISTLFFILCAFIFIEKAAAKDNTSDISDLSLNDIAYLWPTPKSQDDVNALISADFLINDGELWPEEKFNDVIHFAENKVNGKDASGNIVKISFVSGIGEFEGQLKERKNWKVVGFRVDPSAPSTSPESIKQWGSIPQIRLVLQPVTVNESGVVTIHDMTAHLPFNFVLNTTWPFQPDKIAFEKILNDLLILKKSQQQMQASSQLEGPLNVNSNLMTKNFADQVKAFLHDNLSANRLEFISFMGTANSDQWIFFNLASNALSPNSQLLHVKPSSTSGFVGNRIGNNINQNFDNCNGISTAVLFNNAIDTELGNTVQCVDSAATSSALPKLQDIPNIIANPVNSNVMNTDCVSCHTESTRRSILKLTTVTADQFKLPELEPYVMDDLFPKDKWNVRNFGWFTKDVLTDPKPIISTRAANETASSLKFIKEHYAN</sequence>
<proteinExistence type="predicted"/>
<dbReference type="RefSeq" id="WP_039461118.1">
    <property type="nucleotide sequence ID" value="NZ_JWLZ01000152.1"/>
</dbReference>
<evidence type="ECO:0000313" key="1">
    <source>
        <dbReference type="EMBL" id="KHT63685.1"/>
    </source>
</evidence>
<dbReference type="AlphaFoldDB" id="A0A0B9GG42"/>
<gene>
    <name evidence="1" type="ORF">RJ45_10005</name>
</gene>
<comment type="caution">
    <text evidence="1">The sequence shown here is derived from an EMBL/GenBank/DDBJ whole genome shotgun (WGS) entry which is preliminary data.</text>
</comment>
<evidence type="ECO:0000313" key="2">
    <source>
        <dbReference type="Proteomes" id="UP000031278"/>
    </source>
</evidence>
<protein>
    <submittedName>
        <fullName evidence="1">Uncharacterized protein</fullName>
    </submittedName>
</protein>
<name>A0A0B9GG42_9GAMM</name>
<dbReference type="EMBL" id="JWLZ01000152">
    <property type="protein sequence ID" value="KHT63685.1"/>
    <property type="molecule type" value="Genomic_DNA"/>
</dbReference>
<accession>A0A0B9GG42</accession>
<dbReference type="Proteomes" id="UP000031278">
    <property type="component" value="Unassembled WGS sequence"/>
</dbReference>
<reference evidence="1 2" key="1">
    <citation type="submission" date="2014-12" db="EMBL/GenBank/DDBJ databases">
        <title>Genome sequencing of Photobacterium gaetbulicola AD005a.</title>
        <authorList>
            <person name="Adrian T.G.S."/>
            <person name="Chan K.G."/>
        </authorList>
    </citation>
    <scope>NUCLEOTIDE SEQUENCE [LARGE SCALE GENOMIC DNA]</scope>
    <source>
        <strain evidence="1 2">AD005a</strain>
    </source>
</reference>
<organism evidence="1 2">
    <name type="scientific">Photobacterium gaetbulicola</name>
    <dbReference type="NCBI Taxonomy" id="1295392"/>
    <lineage>
        <taxon>Bacteria</taxon>
        <taxon>Pseudomonadati</taxon>
        <taxon>Pseudomonadota</taxon>
        <taxon>Gammaproteobacteria</taxon>
        <taxon>Vibrionales</taxon>
        <taxon>Vibrionaceae</taxon>
        <taxon>Photobacterium</taxon>
    </lineage>
</organism>